<dbReference type="InterPro" id="IPR036770">
    <property type="entry name" value="Ankyrin_rpt-contain_sf"/>
</dbReference>
<dbReference type="SMART" id="SM00248">
    <property type="entry name" value="ANK"/>
    <property type="match status" value="2"/>
</dbReference>
<feature type="repeat" description="ANK" evidence="3">
    <location>
        <begin position="187"/>
        <end position="219"/>
    </location>
</feature>
<dbReference type="PANTHER" id="PTHR24171:SF8">
    <property type="entry name" value="BRCA1-ASSOCIATED RING DOMAIN PROTEIN 1"/>
    <property type="match status" value="1"/>
</dbReference>
<dbReference type="SUPFAM" id="SSF48403">
    <property type="entry name" value="Ankyrin repeat"/>
    <property type="match status" value="1"/>
</dbReference>
<sequence length="236" mass="26532">MLDQTYDRILSAISEDDAEYAVRILQWLTFSARPLSIDAIAEVVAIDVERDPAFERDEVLEDPSEVLTASCLRCLLQLQFLKLNPEALEMFKLARYSAEFWTSHAQETNETRTEIKDWAIRLCCKENPAYINWIRLWDPDQPWQKPDFQKDLKQISDPLYYTARLGLGDVVKLLLEKGADPNAQGGRYGNALQAASLGGHEMVVKLLLEKGADPNAQGGCYDNALQAASEGGHETV</sequence>
<accession>A0A9P4QHF5</accession>
<protein>
    <submittedName>
        <fullName evidence="4">Ankyrin</fullName>
    </submittedName>
</protein>
<feature type="repeat" description="ANK" evidence="3">
    <location>
        <begin position="154"/>
        <end position="186"/>
    </location>
</feature>
<evidence type="ECO:0000313" key="4">
    <source>
        <dbReference type="EMBL" id="KAF2726519.1"/>
    </source>
</evidence>
<dbReference type="InterPro" id="IPR002110">
    <property type="entry name" value="Ankyrin_rpt"/>
</dbReference>
<dbReference type="PROSITE" id="PS50297">
    <property type="entry name" value="ANK_REP_REGION"/>
    <property type="match status" value="2"/>
</dbReference>
<dbReference type="PROSITE" id="PS50088">
    <property type="entry name" value="ANK_REPEAT"/>
    <property type="match status" value="2"/>
</dbReference>
<dbReference type="Gene3D" id="1.25.40.20">
    <property type="entry name" value="Ankyrin repeat-containing domain"/>
    <property type="match status" value="1"/>
</dbReference>
<evidence type="ECO:0000256" key="2">
    <source>
        <dbReference type="ARBA" id="ARBA00023043"/>
    </source>
</evidence>
<dbReference type="Proteomes" id="UP000799444">
    <property type="component" value="Unassembled WGS sequence"/>
</dbReference>
<dbReference type="AlphaFoldDB" id="A0A9P4QHF5"/>
<reference evidence="4" key="1">
    <citation type="journal article" date="2020" name="Stud. Mycol.">
        <title>101 Dothideomycetes genomes: a test case for predicting lifestyles and emergence of pathogens.</title>
        <authorList>
            <person name="Haridas S."/>
            <person name="Albert R."/>
            <person name="Binder M."/>
            <person name="Bloem J."/>
            <person name="Labutti K."/>
            <person name="Salamov A."/>
            <person name="Andreopoulos B."/>
            <person name="Baker S."/>
            <person name="Barry K."/>
            <person name="Bills G."/>
            <person name="Bluhm B."/>
            <person name="Cannon C."/>
            <person name="Castanera R."/>
            <person name="Culley D."/>
            <person name="Daum C."/>
            <person name="Ezra D."/>
            <person name="Gonzalez J."/>
            <person name="Henrissat B."/>
            <person name="Kuo A."/>
            <person name="Liang C."/>
            <person name="Lipzen A."/>
            <person name="Lutzoni F."/>
            <person name="Magnuson J."/>
            <person name="Mondo S."/>
            <person name="Nolan M."/>
            <person name="Ohm R."/>
            <person name="Pangilinan J."/>
            <person name="Park H.-J."/>
            <person name="Ramirez L."/>
            <person name="Alfaro M."/>
            <person name="Sun H."/>
            <person name="Tritt A."/>
            <person name="Yoshinaga Y."/>
            <person name="Zwiers L.-H."/>
            <person name="Turgeon B."/>
            <person name="Goodwin S."/>
            <person name="Spatafora J."/>
            <person name="Crous P."/>
            <person name="Grigoriev I."/>
        </authorList>
    </citation>
    <scope>NUCLEOTIDE SEQUENCE</scope>
    <source>
        <strain evidence="4">CBS 125425</strain>
    </source>
</reference>
<dbReference type="PANTHER" id="PTHR24171">
    <property type="entry name" value="ANKYRIN REPEAT DOMAIN-CONTAINING PROTEIN 39-RELATED"/>
    <property type="match status" value="1"/>
</dbReference>
<keyword evidence="1" id="KW-0677">Repeat</keyword>
<dbReference type="GO" id="GO:0085020">
    <property type="term" value="P:protein K6-linked ubiquitination"/>
    <property type="evidence" value="ECO:0007669"/>
    <property type="project" value="TreeGrafter"/>
</dbReference>
<keyword evidence="2 3" id="KW-0040">ANK repeat</keyword>
<proteinExistence type="predicted"/>
<organism evidence="4 5">
    <name type="scientific">Polyplosphaeria fusca</name>
    <dbReference type="NCBI Taxonomy" id="682080"/>
    <lineage>
        <taxon>Eukaryota</taxon>
        <taxon>Fungi</taxon>
        <taxon>Dikarya</taxon>
        <taxon>Ascomycota</taxon>
        <taxon>Pezizomycotina</taxon>
        <taxon>Dothideomycetes</taxon>
        <taxon>Pleosporomycetidae</taxon>
        <taxon>Pleosporales</taxon>
        <taxon>Tetraplosphaeriaceae</taxon>
        <taxon>Polyplosphaeria</taxon>
    </lineage>
</organism>
<dbReference type="EMBL" id="ML996451">
    <property type="protein sequence ID" value="KAF2726519.1"/>
    <property type="molecule type" value="Genomic_DNA"/>
</dbReference>
<dbReference type="GO" id="GO:0004842">
    <property type="term" value="F:ubiquitin-protein transferase activity"/>
    <property type="evidence" value="ECO:0007669"/>
    <property type="project" value="TreeGrafter"/>
</dbReference>
<feature type="non-terminal residue" evidence="4">
    <location>
        <position position="236"/>
    </location>
</feature>
<comment type="caution">
    <text evidence="4">The sequence shown here is derived from an EMBL/GenBank/DDBJ whole genome shotgun (WGS) entry which is preliminary data.</text>
</comment>
<name>A0A9P4QHF5_9PLEO</name>
<evidence type="ECO:0000256" key="1">
    <source>
        <dbReference type="ARBA" id="ARBA00022737"/>
    </source>
</evidence>
<evidence type="ECO:0000256" key="3">
    <source>
        <dbReference type="PROSITE-ProRule" id="PRU00023"/>
    </source>
</evidence>
<evidence type="ECO:0000313" key="5">
    <source>
        <dbReference type="Proteomes" id="UP000799444"/>
    </source>
</evidence>
<dbReference type="OrthoDB" id="1577640at2759"/>
<gene>
    <name evidence="4" type="ORF">EJ04DRAFT_571200</name>
</gene>
<keyword evidence="5" id="KW-1185">Reference proteome</keyword>
<dbReference type="Pfam" id="PF12796">
    <property type="entry name" value="Ank_2"/>
    <property type="match status" value="1"/>
</dbReference>